<dbReference type="Pfam" id="PF22752">
    <property type="entry name" value="DUF488-N3i"/>
    <property type="match status" value="1"/>
</dbReference>
<evidence type="ECO:0008006" key="3">
    <source>
        <dbReference type="Google" id="ProtNLM"/>
    </source>
</evidence>
<dbReference type="AlphaFoldDB" id="A0A564S1K3"/>
<dbReference type="Proteomes" id="UP000319252">
    <property type="component" value="Unassembled WGS sequence"/>
</dbReference>
<dbReference type="EMBL" id="CABHML010000062">
    <property type="protein sequence ID" value="VUW83875.1"/>
    <property type="molecule type" value="Genomic_DNA"/>
</dbReference>
<evidence type="ECO:0000313" key="1">
    <source>
        <dbReference type="EMBL" id="VUW83875.1"/>
    </source>
</evidence>
<dbReference type="PANTHER" id="PTHR36849:SF1">
    <property type="entry name" value="CYTOPLASMIC PROTEIN"/>
    <property type="match status" value="1"/>
</dbReference>
<sequence>MGDGSCLPLTSGKRTPIMGRMGIAIKRIYEEPTASDGYRVLVDRLWPRGMTKERAALDLWLKDVAPSPLLRKWFGHDPAKFAEFRMRYIAELDANAAVDNLRHICAEHPDVTLLYAAKDPHINHALALRDYLN</sequence>
<dbReference type="InterPro" id="IPR052552">
    <property type="entry name" value="YeaO-like"/>
</dbReference>
<proteinExistence type="predicted"/>
<reference evidence="1 2" key="1">
    <citation type="submission" date="2019-07" db="EMBL/GenBank/DDBJ databases">
        <authorList>
            <person name="Chang H.-W."/>
            <person name="Raman A."/>
            <person name="Venkatesh S."/>
            <person name="Gehrig J."/>
        </authorList>
    </citation>
    <scope>NUCLEOTIDE SEQUENCE [LARGE SCALE GENOMIC DNA]</scope>
    <source>
        <strain evidence="1">B.longum_ssp_infantis_4</strain>
    </source>
</reference>
<dbReference type="PANTHER" id="PTHR36849">
    <property type="entry name" value="CYTOPLASMIC PROTEIN-RELATED"/>
    <property type="match status" value="1"/>
</dbReference>
<gene>
    <name evidence="1" type="ORF">BLONGUMMC1_01409</name>
</gene>
<evidence type="ECO:0000313" key="2">
    <source>
        <dbReference type="Proteomes" id="UP000319252"/>
    </source>
</evidence>
<accession>A0A564S1K3</accession>
<name>A0A564S1K3_BIFLI</name>
<organism evidence="1 2">
    <name type="scientific">Bifidobacterium longum subsp. infantis</name>
    <dbReference type="NCBI Taxonomy" id="1682"/>
    <lineage>
        <taxon>Bacteria</taxon>
        <taxon>Bacillati</taxon>
        <taxon>Actinomycetota</taxon>
        <taxon>Actinomycetes</taxon>
        <taxon>Bifidobacteriales</taxon>
        <taxon>Bifidobacteriaceae</taxon>
        <taxon>Bifidobacterium</taxon>
    </lineage>
</organism>
<protein>
    <recommendedName>
        <fullName evidence="3">MarR family transcriptional regulator</fullName>
    </recommendedName>
</protein>